<sequence length="331" mass="36105">MSAGKALAVTPARKEPEAMDDAKRSEVWGETRLNGSKVLRWALIHTGALVGGAVFFSWSAVGVAAALVAVTMCLGVSVGFHRGLIHRAFQTSRAMETVLAGVGTLAGLGGILGMSRVHHMRDYHQNQPACPPYFGYEGGFFRAMAYALFFDYLAPDPSVYPPVDPRVAERPFFHALERAGLWLQVPLALGLFAVGGPAFVAWGIFVRLALTQDGFWAIHCVSHVSGEQPYEMAGAAEQGRNTGWLALLSMGESWHNTHHAYPSSAQMGVGWREPDPGFWAVRALEWLGLVWDVQTVATLPLRKGARHTQAPRPRQARRAPVHRRAHPATAR</sequence>
<dbReference type="PATRIC" id="fig|394096.3.peg.3453"/>
<comment type="subcellular location">
    <subcellularLocation>
        <location evidence="1">Membrane</location>
        <topology evidence="1">Multi-pass membrane protein</topology>
    </subcellularLocation>
</comment>
<dbReference type="GO" id="GO:0016020">
    <property type="term" value="C:membrane"/>
    <property type="evidence" value="ECO:0007669"/>
    <property type="project" value="UniProtKB-SubCell"/>
</dbReference>
<dbReference type="GO" id="GO:0006633">
    <property type="term" value="P:fatty acid biosynthetic process"/>
    <property type="evidence" value="ECO:0007669"/>
    <property type="project" value="UniProtKB-KW"/>
</dbReference>
<dbReference type="Pfam" id="PF00487">
    <property type="entry name" value="FA_desaturase"/>
    <property type="match status" value="1"/>
</dbReference>
<dbReference type="STRING" id="394096.DB31_7413"/>
<evidence type="ECO:0000256" key="3">
    <source>
        <dbReference type="ARBA" id="ARBA00022516"/>
    </source>
</evidence>
<organism evidence="15 16">
    <name type="scientific">Hyalangium minutum</name>
    <dbReference type="NCBI Taxonomy" id="394096"/>
    <lineage>
        <taxon>Bacteria</taxon>
        <taxon>Pseudomonadati</taxon>
        <taxon>Myxococcota</taxon>
        <taxon>Myxococcia</taxon>
        <taxon>Myxococcales</taxon>
        <taxon>Cystobacterineae</taxon>
        <taxon>Archangiaceae</taxon>
        <taxon>Hyalangium</taxon>
    </lineage>
</organism>
<dbReference type="CDD" id="cd03505">
    <property type="entry name" value="Delta9-FADS-like"/>
    <property type="match status" value="1"/>
</dbReference>
<evidence type="ECO:0000256" key="10">
    <source>
        <dbReference type="ARBA" id="ARBA00023136"/>
    </source>
</evidence>
<keyword evidence="7" id="KW-0560">Oxidoreductase</keyword>
<evidence type="ECO:0000313" key="16">
    <source>
        <dbReference type="Proteomes" id="UP000028725"/>
    </source>
</evidence>
<keyword evidence="11" id="KW-0275">Fatty acid biosynthesis</keyword>
<keyword evidence="16" id="KW-1185">Reference proteome</keyword>
<keyword evidence="10 13" id="KW-0472">Membrane</keyword>
<feature type="transmembrane region" description="Helical" evidence="13">
    <location>
        <begin position="38"/>
        <end position="58"/>
    </location>
</feature>
<keyword evidence="5" id="KW-0276">Fatty acid metabolism</keyword>
<dbReference type="InterPro" id="IPR005804">
    <property type="entry name" value="FA_desaturase_dom"/>
</dbReference>
<evidence type="ECO:0000259" key="14">
    <source>
        <dbReference type="Pfam" id="PF00487"/>
    </source>
</evidence>
<dbReference type="PANTHER" id="PTHR11351">
    <property type="entry name" value="ACYL-COA DESATURASE"/>
    <property type="match status" value="1"/>
</dbReference>
<evidence type="ECO:0000256" key="7">
    <source>
        <dbReference type="ARBA" id="ARBA00023002"/>
    </source>
</evidence>
<dbReference type="PANTHER" id="PTHR11351:SF31">
    <property type="entry name" value="DESATURASE 1, ISOFORM A-RELATED"/>
    <property type="match status" value="1"/>
</dbReference>
<dbReference type="GO" id="GO:0016717">
    <property type="term" value="F:oxidoreductase activity, acting on paired donors, with oxidation of a pair of donors resulting in the reduction of molecular oxygen to two molecules of water"/>
    <property type="evidence" value="ECO:0007669"/>
    <property type="project" value="InterPro"/>
</dbReference>
<keyword evidence="9" id="KW-0443">Lipid metabolism</keyword>
<proteinExistence type="inferred from homology"/>
<keyword evidence="4 13" id="KW-0812">Transmembrane</keyword>
<evidence type="ECO:0000256" key="13">
    <source>
        <dbReference type="SAM" id="Phobius"/>
    </source>
</evidence>
<evidence type="ECO:0000256" key="8">
    <source>
        <dbReference type="ARBA" id="ARBA00023004"/>
    </source>
</evidence>
<dbReference type="AlphaFoldDB" id="A0A085WKG3"/>
<dbReference type="InterPro" id="IPR015876">
    <property type="entry name" value="Acyl-CoA_DS"/>
</dbReference>
<evidence type="ECO:0000256" key="4">
    <source>
        <dbReference type="ARBA" id="ARBA00022692"/>
    </source>
</evidence>
<name>A0A085WKG3_9BACT</name>
<feature type="region of interest" description="Disordered" evidence="12">
    <location>
        <begin position="1"/>
        <end position="23"/>
    </location>
</feature>
<feature type="transmembrane region" description="Helical" evidence="13">
    <location>
        <begin position="181"/>
        <end position="205"/>
    </location>
</feature>
<keyword evidence="3" id="KW-0444">Lipid biosynthesis</keyword>
<evidence type="ECO:0000256" key="6">
    <source>
        <dbReference type="ARBA" id="ARBA00022989"/>
    </source>
</evidence>
<feature type="transmembrane region" description="Helical" evidence="13">
    <location>
        <begin position="97"/>
        <end position="115"/>
    </location>
</feature>
<evidence type="ECO:0000256" key="1">
    <source>
        <dbReference type="ARBA" id="ARBA00004141"/>
    </source>
</evidence>
<feature type="compositionally biased region" description="Basic residues" evidence="12">
    <location>
        <begin position="314"/>
        <end position="331"/>
    </location>
</feature>
<protein>
    <submittedName>
        <fullName evidence="15">Fatty acid desaturase</fullName>
    </submittedName>
</protein>
<keyword evidence="8" id="KW-0408">Iron</keyword>
<comment type="similarity">
    <text evidence="2">Belongs to the fatty acid desaturase type 2 family.</text>
</comment>
<reference evidence="15 16" key="1">
    <citation type="submission" date="2014-04" db="EMBL/GenBank/DDBJ databases">
        <title>Genome assembly of Hyalangium minutum DSM 14724.</title>
        <authorList>
            <person name="Sharma G."/>
            <person name="Subramanian S."/>
        </authorList>
    </citation>
    <scope>NUCLEOTIDE SEQUENCE [LARGE SCALE GENOMIC DNA]</scope>
    <source>
        <strain evidence="15 16">DSM 14724</strain>
    </source>
</reference>
<feature type="compositionally biased region" description="Basic and acidic residues" evidence="12">
    <location>
        <begin position="12"/>
        <end position="23"/>
    </location>
</feature>
<evidence type="ECO:0000313" key="15">
    <source>
        <dbReference type="EMBL" id="KFE68176.1"/>
    </source>
</evidence>
<gene>
    <name evidence="15" type="ORF">DB31_7413</name>
</gene>
<evidence type="ECO:0000256" key="2">
    <source>
        <dbReference type="ARBA" id="ARBA00008749"/>
    </source>
</evidence>
<feature type="transmembrane region" description="Helical" evidence="13">
    <location>
        <begin position="64"/>
        <end position="85"/>
    </location>
</feature>
<comment type="caution">
    <text evidence="15">The sequence shown here is derived from an EMBL/GenBank/DDBJ whole genome shotgun (WGS) entry which is preliminary data.</text>
</comment>
<keyword evidence="6 13" id="KW-1133">Transmembrane helix</keyword>
<accession>A0A085WKG3</accession>
<evidence type="ECO:0000256" key="5">
    <source>
        <dbReference type="ARBA" id="ARBA00022832"/>
    </source>
</evidence>
<feature type="domain" description="Fatty acid desaturase" evidence="14">
    <location>
        <begin position="58"/>
        <end position="263"/>
    </location>
</feature>
<feature type="region of interest" description="Disordered" evidence="12">
    <location>
        <begin position="303"/>
        <end position="331"/>
    </location>
</feature>
<evidence type="ECO:0000256" key="12">
    <source>
        <dbReference type="SAM" id="MobiDB-lite"/>
    </source>
</evidence>
<dbReference type="Proteomes" id="UP000028725">
    <property type="component" value="Unassembled WGS sequence"/>
</dbReference>
<dbReference type="EMBL" id="JMCB01000006">
    <property type="protein sequence ID" value="KFE68176.1"/>
    <property type="molecule type" value="Genomic_DNA"/>
</dbReference>
<evidence type="ECO:0000256" key="9">
    <source>
        <dbReference type="ARBA" id="ARBA00023098"/>
    </source>
</evidence>
<evidence type="ECO:0000256" key="11">
    <source>
        <dbReference type="ARBA" id="ARBA00023160"/>
    </source>
</evidence>